<keyword evidence="1" id="KW-0175">Coiled coil</keyword>
<evidence type="ECO:0000313" key="3">
    <source>
        <dbReference type="EMBL" id="GMR43906.1"/>
    </source>
</evidence>
<evidence type="ECO:0000256" key="2">
    <source>
        <dbReference type="SAM" id="MobiDB-lite"/>
    </source>
</evidence>
<dbReference type="EMBL" id="BTRK01000003">
    <property type="protein sequence ID" value="GMR43906.1"/>
    <property type="molecule type" value="Genomic_DNA"/>
</dbReference>
<protein>
    <submittedName>
        <fullName evidence="3">Uncharacterized protein</fullName>
    </submittedName>
</protein>
<dbReference type="AlphaFoldDB" id="A0AAN4ZNE2"/>
<sequence>GWRFREPAFAHLFSMHRSKFKFCRTNLSGEVEEQLRQLKLARETIRSESATIDDLRNASHTILSICRLSTLLCEHAIKNDCLSGMLNQLMRTSSRKTDRNHNPTAESQQRTEDIVECGTQAIEEMLKCSTARTRDHLETCMWSTPVTCIANRMIEAHHNPVITTSCMRIIRICKEIVPVERHFMTFKAIPGILNSKEHVFANLASDDVRRKEFLKLQKAFPLPEQLLIAVRNKDKYHRDLIIAKFMPAQLVELCDSLTWNLLSPETSRAILKHCCQLANP</sequence>
<evidence type="ECO:0000256" key="1">
    <source>
        <dbReference type="SAM" id="Coils"/>
    </source>
</evidence>
<feature type="coiled-coil region" evidence="1">
    <location>
        <begin position="24"/>
        <end position="58"/>
    </location>
</feature>
<accession>A0AAN4ZNE2</accession>
<dbReference type="Proteomes" id="UP001328107">
    <property type="component" value="Unassembled WGS sequence"/>
</dbReference>
<proteinExistence type="predicted"/>
<feature type="non-terminal residue" evidence="3">
    <location>
        <position position="1"/>
    </location>
</feature>
<keyword evidence="4" id="KW-1185">Reference proteome</keyword>
<gene>
    <name evidence="3" type="ORF">PMAYCL1PPCAC_14101</name>
</gene>
<reference evidence="4" key="1">
    <citation type="submission" date="2022-10" db="EMBL/GenBank/DDBJ databases">
        <title>Genome assembly of Pristionchus species.</title>
        <authorList>
            <person name="Yoshida K."/>
            <person name="Sommer R.J."/>
        </authorList>
    </citation>
    <scope>NUCLEOTIDE SEQUENCE [LARGE SCALE GENOMIC DNA]</scope>
    <source>
        <strain evidence="4">RS5460</strain>
    </source>
</reference>
<comment type="caution">
    <text evidence="3">The sequence shown here is derived from an EMBL/GenBank/DDBJ whole genome shotgun (WGS) entry which is preliminary data.</text>
</comment>
<organism evidence="3 4">
    <name type="scientific">Pristionchus mayeri</name>
    <dbReference type="NCBI Taxonomy" id="1317129"/>
    <lineage>
        <taxon>Eukaryota</taxon>
        <taxon>Metazoa</taxon>
        <taxon>Ecdysozoa</taxon>
        <taxon>Nematoda</taxon>
        <taxon>Chromadorea</taxon>
        <taxon>Rhabditida</taxon>
        <taxon>Rhabditina</taxon>
        <taxon>Diplogasteromorpha</taxon>
        <taxon>Diplogasteroidea</taxon>
        <taxon>Neodiplogasteridae</taxon>
        <taxon>Pristionchus</taxon>
    </lineage>
</organism>
<name>A0AAN4ZNE2_9BILA</name>
<feature type="region of interest" description="Disordered" evidence="2">
    <location>
        <begin position="92"/>
        <end position="112"/>
    </location>
</feature>
<evidence type="ECO:0000313" key="4">
    <source>
        <dbReference type="Proteomes" id="UP001328107"/>
    </source>
</evidence>